<protein>
    <submittedName>
        <fullName evidence="1">Unannotated protein</fullName>
    </submittedName>
</protein>
<evidence type="ECO:0000313" key="1">
    <source>
        <dbReference type="EMBL" id="CAB4676295.1"/>
    </source>
</evidence>
<name>A0A6J6MUR0_9ZZZZ</name>
<reference evidence="1" key="1">
    <citation type="submission" date="2020-05" db="EMBL/GenBank/DDBJ databases">
        <authorList>
            <person name="Chiriac C."/>
            <person name="Salcher M."/>
            <person name="Ghai R."/>
            <person name="Kavagutti S V."/>
        </authorList>
    </citation>
    <scope>NUCLEOTIDE SEQUENCE</scope>
</reference>
<accession>A0A6J6MUR0</accession>
<organism evidence="1">
    <name type="scientific">freshwater metagenome</name>
    <dbReference type="NCBI Taxonomy" id="449393"/>
    <lineage>
        <taxon>unclassified sequences</taxon>
        <taxon>metagenomes</taxon>
        <taxon>ecological metagenomes</taxon>
    </lineage>
</organism>
<dbReference type="EMBL" id="CAEZWR010000207">
    <property type="protein sequence ID" value="CAB4676295.1"/>
    <property type="molecule type" value="Genomic_DNA"/>
</dbReference>
<gene>
    <name evidence="1" type="ORF">UFOPK2282_01378</name>
</gene>
<proteinExistence type="predicted"/>
<sequence length="152" mass="16510">MTSHAAVCVHDDLSTGQACIAHWPADNKVTCWVHEQTKILGIKINGCKNGFNNILANIWSKHGVQIDVSCMLAGHHDRVDAYRALILVVFDGDLGLAIWAKVRNGAVFAHCSELLGQTVSKGDWQRHQLNGVGAGIPKHQTLIAGTLTVERI</sequence>
<dbReference type="AlphaFoldDB" id="A0A6J6MUR0"/>